<dbReference type="InterPro" id="IPR004839">
    <property type="entry name" value="Aminotransferase_I/II_large"/>
</dbReference>
<keyword evidence="7" id="KW-1185">Reference proteome</keyword>
<sequence length="381" mass="42505">MIPESKLPSLGTTIFTQMSALAQQHQAINLSQGFPDFDGPRYLQERLAYHVAQGANQYAPMTGVAALREAIVDKTEELYGYRPDANSDVTVTAGATEALYAAITALVRTGDEVICFDPSYDSYAPAIELSGGVLKRIALQPPHFRVDWQQFAETLSDKTRLVILNTPHNPSATVWQREDFAALWQAIADREIYVISDEVYEHICFAAEGHASVLAHPQLRERAVAVSSFGKTFHMTGWKVGYCVAPAAISAELRKVHQYLTFAVNTPAQLAIADMLRSEPEHYRQLPEFYRERRDLFIDALRTSRLEILPCEGTYFLLADYSAISDLDDVSFCRWLTTEIGVAAIPLSVFCADPFPHKLIRLCFAKQPATLLAAAERLCRL</sequence>
<evidence type="ECO:0000313" key="7">
    <source>
        <dbReference type="Proteomes" id="UP001075001"/>
    </source>
</evidence>
<evidence type="ECO:0000256" key="2">
    <source>
        <dbReference type="ARBA" id="ARBA00022576"/>
    </source>
</evidence>
<organism evidence="6 7">
    <name type="scientific">Klebsiella huaxiensis</name>
    <dbReference type="NCBI Taxonomy" id="2153354"/>
    <lineage>
        <taxon>Bacteria</taxon>
        <taxon>Pseudomonadati</taxon>
        <taxon>Pseudomonadota</taxon>
        <taxon>Gammaproteobacteria</taxon>
        <taxon>Enterobacterales</taxon>
        <taxon>Enterobacteriaceae</taxon>
        <taxon>Klebsiella/Raoultella group</taxon>
        <taxon>Klebsiella</taxon>
    </lineage>
</organism>
<reference evidence="6" key="1">
    <citation type="submission" date="2023-03" db="EMBL/GenBank/DDBJ databases">
        <title>identification of new KPC variant in Klebsiella huaxiensis from the Hospital Sewage Samples in China.</title>
        <authorList>
            <person name="Wu Y."/>
        </authorList>
    </citation>
    <scope>NUCLEOTIDE SEQUENCE</scope>
    <source>
        <strain evidence="6">ZR-9</strain>
    </source>
</reference>
<comment type="caution">
    <text evidence="6">The sequence shown here is derived from an EMBL/GenBank/DDBJ whole genome shotgun (WGS) entry which is preliminary data.</text>
</comment>
<evidence type="ECO:0000256" key="4">
    <source>
        <dbReference type="ARBA" id="ARBA00022898"/>
    </source>
</evidence>
<dbReference type="EMBL" id="JAPQEX020000001">
    <property type="protein sequence ID" value="MDG1642119.1"/>
    <property type="molecule type" value="Genomic_DNA"/>
</dbReference>
<evidence type="ECO:0000256" key="3">
    <source>
        <dbReference type="ARBA" id="ARBA00022679"/>
    </source>
</evidence>
<proteinExistence type="predicted"/>
<dbReference type="Proteomes" id="UP001075001">
    <property type="component" value="Unassembled WGS sequence"/>
</dbReference>
<name>A0ABT6E9Q0_9ENTR</name>
<dbReference type="Pfam" id="PF00155">
    <property type="entry name" value="Aminotran_1_2"/>
    <property type="match status" value="1"/>
</dbReference>
<evidence type="ECO:0000259" key="5">
    <source>
        <dbReference type="Pfam" id="PF00155"/>
    </source>
</evidence>
<dbReference type="InterPro" id="IPR015422">
    <property type="entry name" value="PyrdxlP-dep_Trfase_small"/>
</dbReference>
<keyword evidence="2 6" id="KW-0032">Aminotransferase</keyword>
<dbReference type="SUPFAM" id="SSF53383">
    <property type="entry name" value="PLP-dependent transferases"/>
    <property type="match status" value="1"/>
</dbReference>
<dbReference type="PANTHER" id="PTHR43807">
    <property type="entry name" value="FI04487P"/>
    <property type="match status" value="1"/>
</dbReference>
<gene>
    <name evidence="6" type="ORF">OXR69_009560</name>
</gene>
<keyword evidence="4" id="KW-0663">Pyridoxal phosphate</keyword>
<dbReference type="InterPro" id="IPR015421">
    <property type="entry name" value="PyrdxlP-dep_Trfase_major"/>
</dbReference>
<dbReference type="PANTHER" id="PTHR43807:SF20">
    <property type="entry name" value="FI04487P"/>
    <property type="match status" value="1"/>
</dbReference>
<feature type="domain" description="Aminotransferase class I/classII large" evidence="5">
    <location>
        <begin position="27"/>
        <end position="378"/>
    </location>
</feature>
<dbReference type="NCBIfam" id="NF006569">
    <property type="entry name" value="PRK09082.1"/>
    <property type="match status" value="1"/>
</dbReference>
<dbReference type="GO" id="GO:0008483">
    <property type="term" value="F:transaminase activity"/>
    <property type="evidence" value="ECO:0007669"/>
    <property type="project" value="UniProtKB-KW"/>
</dbReference>
<accession>A0ABT6E9Q0</accession>
<keyword evidence="3" id="KW-0808">Transferase</keyword>
<evidence type="ECO:0000256" key="1">
    <source>
        <dbReference type="ARBA" id="ARBA00001933"/>
    </source>
</evidence>
<evidence type="ECO:0000313" key="6">
    <source>
        <dbReference type="EMBL" id="MDG1642119.1"/>
    </source>
</evidence>
<dbReference type="CDD" id="cd00609">
    <property type="entry name" value="AAT_like"/>
    <property type="match status" value="1"/>
</dbReference>
<comment type="cofactor">
    <cofactor evidence="1">
        <name>pyridoxal 5'-phosphate</name>
        <dbReference type="ChEBI" id="CHEBI:597326"/>
    </cofactor>
</comment>
<protein>
    <submittedName>
        <fullName evidence="6">Pyridoxal phosphate-dependent aminotransferase</fullName>
    </submittedName>
</protein>
<dbReference type="Gene3D" id="3.40.640.10">
    <property type="entry name" value="Type I PLP-dependent aspartate aminotransferase-like (Major domain)"/>
    <property type="match status" value="1"/>
</dbReference>
<dbReference type="Gene3D" id="3.90.1150.10">
    <property type="entry name" value="Aspartate Aminotransferase, domain 1"/>
    <property type="match status" value="1"/>
</dbReference>
<dbReference type="InterPro" id="IPR051326">
    <property type="entry name" value="Kynurenine-oxoglutarate_AT"/>
</dbReference>
<dbReference type="InterPro" id="IPR015424">
    <property type="entry name" value="PyrdxlP-dep_Trfase"/>
</dbReference>
<dbReference type="RefSeq" id="WP_167492886.1">
    <property type="nucleotide sequence ID" value="NZ_CP036175.1"/>
</dbReference>